<dbReference type="Proteomes" id="UP000887581">
    <property type="component" value="Unplaced"/>
</dbReference>
<dbReference type="AlphaFoldDB" id="A0A915Q6Z9"/>
<organism evidence="2 3">
    <name type="scientific">Setaria digitata</name>
    <dbReference type="NCBI Taxonomy" id="48799"/>
    <lineage>
        <taxon>Eukaryota</taxon>
        <taxon>Metazoa</taxon>
        <taxon>Ecdysozoa</taxon>
        <taxon>Nematoda</taxon>
        <taxon>Chromadorea</taxon>
        <taxon>Rhabditida</taxon>
        <taxon>Spirurina</taxon>
        <taxon>Spiruromorpha</taxon>
        <taxon>Filarioidea</taxon>
        <taxon>Setariidae</taxon>
        <taxon>Setaria</taxon>
    </lineage>
</organism>
<sequence length="124" mass="14574">MFARPPFLRYPLWRLTFFLLVGSTAISSLILMKLRQQENMRRKKWEEFYKVKVTLQLKSELSFVVCIKYYTAKIICSSDETAKFTLKNYDPYKHIKEICSHSPGIMHSCPKDLALAYEKAGLKN</sequence>
<protein>
    <submittedName>
        <fullName evidence="3">Uncharacterized protein</fullName>
    </submittedName>
</protein>
<name>A0A915Q6Z9_9BILA</name>
<evidence type="ECO:0000313" key="3">
    <source>
        <dbReference type="WBParaSite" id="sdigi.contig754.g9679.t1"/>
    </source>
</evidence>
<accession>A0A915Q6Z9</accession>
<keyword evidence="1" id="KW-0812">Transmembrane</keyword>
<dbReference type="WBParaSite" id="sdigi.contig754.g9679.t1">
    <property type="protein sequence ID" value="sdigi.contig754.g9679.t1"/>
    <property type="gene ID" value="sdigi.contig754.g9679"/>
</dbReference>
<keyword evidence="1" id="KW-1133">Transmembrane helix</keyword>
<keyword evidence="2" id="KW-1185">Reference proteome</keyword>
<feature type="transmembrane region" description="Helical" evidence="1">
    <location>
        <begin position="12"/>
        <end position="34"/>
    </location>
</feature>
<keyword evidence="1" id="KW-0472">Membrane</keyword>
<evidence type="ECO:0000256" key="1">
    <source>
        <dbReference type="SAM" id="Phobius"/>
    </source>
</evidence>
<proteinExistence type="predicted"/>
<reference evidence="3" key="1">
    <citation type="submission" date="2022-11" db="UniProtKB">
        <authorList>
            <consortium name="WormBaseParasite"/>
        </authorList>
    </citation>
    <scope>IDENTIFICATION</scope>
</reference>
<evidence type="ECO:0000313" key="2">
    <source>
        <dbReference type="Proteomes" id="UP000887581"/>
    </source>
</evidence>